<feature type="binding site" evidence="8">
    <location>
        <position position="222"/>
    </location>
    <ligand>
        <name>Zn(2+)</name>
        <dbReference type="ChEBI" id="CHEBI:29105"/>
        <note>catalytic</note>
    </ligand>
</feature>
<dbReference type="EMBL" id="JAHQIW010007046">
    <property type="protein sequence ID" value="KAJ1371805.1"/>
    <property type="molecule type" value="Genomic_DNA"/>
</dbReference>
<keyword evidence="1" id="KW-0645">Protease</keyword>
<dbReference type="GO" id="GO:0006509">
    <property type="term" value="P:membrane protein ectodomain proteolysis"/>
    <property type="evidence" value="ECO:0007669"/>
    <property type="project" value="TreeGrafter"/>
</dbReference>
<comment type="caution">
    <text evidence="10">The sequence shown here is derived from an EMBL/GenBank/DDBJ whole genome shotgun (WGS) entry which is preliminary data.</text>
</comment>
<feature type="binding site" evidence="8">
    <location>
        <position position="216"/>
    </location>
    <ligand>
        <name>Zn(2+)</name>
        <dbReference type="ChEBI" id="CHEBI:29105"/>
        <note>catalytic</note>
    </ligand>
</feature>
<evidence type="ECO:0000256" key="5">
    <source>
        <dbReference type="ARBA" id="ARBA00023049"/>
    </source>
</evidence>
<evidence type="ECO:0000256" key="1">
    <source>
        <dbReference type="ARBA" id="ARBA00022670"/>
    </source>
</evidence>
<feature type="active site" evidence="8">
    <location>
        <position position="213"/>
    </location>
</feature>
<name>A0AAD5R9B4_PARTN</name>
<keyword evidence="2 8" id="KW-0479">Metal-binding</keyword>
<keyword evidence="6" id="KW-1015">Disulfide bond</keyword>
<dbReference type="Pfam" id="PF17771">
    <property type="entry name" value="ADAMTS_CR_2"/>
    <property type="match status" value="1"/>
</dbReference>
<dbReference type="Gene3D" id="3.40.1620.60">
    <property type="match status" value="1"/>
</dbReference>
<dbReference type="GO" id="GO:0004222">
    <property type="term" value="F:metalloendopeptidase activity"/>
    <property type="evidence" value="ECO:0007669"/>
    <property type="project" value="InterPro"/>
</dbReference>
<dbReference type="AlphaFoldDB" id="A0AAD5R9B4"/>
<dbReference type="GO" id="GO:0046872">
    <property type="term" value="F:metal ion binding"/>
    <property type="evidence" value="ECO:0007669"/>
    <property type="project" value="UniProtKB-KW"/>
</dbReference>
<sequence>MFLAKIQKYSNETLPPIRNKNNYSLGLDILMVADYSTFQGFTDISNGDVELAEVYTHEYLRALFEQVRTIYDHMKIANQTIQLTLVDAFVTLREDDCPMMFDLNGQADDSNSTLENSTFIGSDMDRANITILTLSMPAAEALEKFSHWLKRHKQLLPEHDHAVLITKYDLLSPRGDSSTQGLANVGNICERGDSSSVVEDIGAAATAIVAAHELGHSLGAFHDGNPESKECSSSENFLMAATVSGTENPELFAHSRMMSPCSVKSIEKKLRTSFANCMRKVKTSDVKTGNEAPERRRISRTPGETISLLQQCQITFGPHYGVCPNDEYFSGFDVCRRVWCKDRSKRRNEPCETKTYFPALDGTECGRIKLGHDIVRRTLLDLCTREIHRLERLFFACQIMELQATTLFLKNH</sequence>
<proteinExistence type="predicted"/>
<keyword evidence="4 8" id="KW-0862">Zinc</keyword>
<dbReference type="Pfam" id="PF01421">
    <property type="entry name" value="Reprolysin"/>
    <property type="match status" value="1"/>
</dbReference>
<evidence type="ECO:0000256" key="8">
    <source>
        <dbReference type="PROSITE-ProRule" id="PRU00276"/>
    </source>
</evidence>
<protein>
    <recommendedName>
        <fullName evidence="9">Peptidase M12B domain-containing protein</fullName>
    </recommendedName>
</protein>
<evidence type="ECO:0000256" key="4">
    <source>
        <dbReference type="ARBA" id="ARBA00022833"/>
    </source>
</evidence>
<gene>
    <name evidence="10" type="ORF">KIN20_033820</name>
</gene>
<dbReference type="InterPro" id="IPR001590">
    <property type="entry name" value="Peptidase_M12B"/>
</dbReference>
<dbReference type="PANTHER" id="PTHR11905:SF159">
    <property type="entry name" value="ADAM METALLOPROTEASE"/>
    <property type="match status" value="1"/>
</dbReference>
<evidence type="ECO:0000256" key="2">
    <source>
        <dbReference type="ARBA" id="ARBA00022723"/>
    </source>
</evidence>
<feature type="domain" description="Peptidase M12B" evidence="9">
    <location>
        <begin position="120"/>
        <end position="282"/>
    </location>
</feature>
<accession>A0AAD5R9B4</accession>
<dbReference type="PROSITE" id="PS50215">
    <property type="entry name" value="ADAM_MEPRO"/>
    <property type="match status" value="1"/>
</dbReference>
<evidence type="ECO:0000256" key="7">
    <source>
        <dbReference type="ARBA" id="ARBA00023180"/>
    </source>
</evidence>
<dbReference type="InterPro" id="IPR024079">
    <property type="entry name" value="MetalloPept_cat_dom_sf"/>
</dbReference>
<feature type="binding site" evidence="8">
    <location>
        <position position="212"/>
    </location>
    <ligand>
        <name>Zn(2+)</name>
        <dbReference type="ChEBI" id="CHEBI:29105"/>
        <note>catalytic</note>
    </ligand>
</feature>
<dbReference type="InterPro" id="IPR041645">
    <property type="entry name" value="ADAMTS_CR_2"/>
</dbReference>
<dbReference type="PANTHER" id="PTHR11905">
    <property type="entry name" value="ADAM A DISINTEGRIN AND METALLOPROTEASE DOMAIN"/>
    <property type="match status" value="1"/>
</dbReference>
<dbReference type="Gene3D" id="3.40.390.10">
    <property type="entry name" value="Collagenase (Catalytic Domain)"/>
    <property type="match status" value="1"/>
</dbReference>
<comment type="caution">
    <text evidence="8">Lacks conserved residue(s) required for the propagation of feature annotation.</text>
</comment>
<organism evidence="10 11">
    <name type="scientific">Parelaphostrongylus tenuis</name>
    <name type="common">Meningeal worm</name>
    <dbReference type="NCBI Taxonomy" id="148309"/>
    <lineage>
        <taxon>Eukaryota</taxon>
        <taxon>Metazoa</taxon>
        <taxon>Ecdysozoa</taxon>
        <taxon>Nematoda</taxon>
        <taxon>Chromadorea</taxon>
        <taxon>Rhabditida</taxon>
        <taxon>Rhabditina</taxon>
        <taxon>Rhabditomorpha</taxon>
        <taxon>Strongyloidea</taxon>
        <taxon>Metastrongylidae</taxon>
        <taxon>Parelaphostrongylus</taxon>
    </lineage>
</organism>
<keyword evidence="5" id="KW-0482">Metalloprotease</keyword>
<dbReference type="SUPFAM" id="SSF55486">
    <property type="entry name" value="Metalloproteases ('zincins'), catalytic domain"/>
    <property type="match status" value="1"/>
</dbReference>
<keyword evidence="7" id="KW-0325">Glycoprotein</keyword>
<keyword evidence="11" id="KW-1185">Reference proteome</keyword>
<evidence type="ECO:0000256" key="3">
    <source>
        <dbReference type="ARBA" id="ARBA00022801"/>
    </source>
</evidence>
<keyword evidence="3" id="KW-0378">Hydrolase</keyword>
<dbReference type="Proteomes" id="UP001196413">
    <property type="component" value="Unassembled WGS sequence"/>
</dbReference>
<evidence type="ECO:0000256" key="6">
    <source>
        <dbReference type="ARBA" id="ARBA00023157"/>
    </source>
</evidence>
<evidence type="ECO:0000313" key="11">
    <source>
        <dbReference type="Proteomes" id="UP001196413"/>
    </source>
</evidence>
<evidence type="ECO:0000313" key="10">
    <source>
        <dbReference type="EMBL" id="KAJ1371805.1"/>
    </source>
</evidence>
<evidence type="ECO:0000259" key="9">
    <source>
        <dbReference type="PROSITE" id="PS50215"/>
    </source>
</evidence>
<reference evidence="10" key="1">
    <citation type="submission" date="2021-06" db="EMBL/GenBank/DDBJ databases">
        <title>Parelaphostrongylus tenuis whole genome reference sequence.</title>
        <authorList>
            <person name="Garwood T.J."/>
            <person name="Larsen P.A."/>
            <person name="Fountain-Jones N.M."/>
            <person name="Garbe J.R."/>
            <person name="Macchietto M.G."/>
            <person name="Kania S.A."/>
            <person name="Gerhold R.W."/>
            <person name="Richards J.E."/>
            <person name="Wolf T.M."/>
        </authorList>
    </citation>
    <scope>NUCLEOTIDE SEQUENCE</scope>
    <source>
        <strain evidence="10">MNPRO001-30</strain>
        <tissue evidence="10">Meninges</tissue>
    </source>
</reference>